<reference evidence="1 2" key="1">
    <citation type="submission" date="2022-09" db="EMBL/GenBank/DDBJ databases">
        <title>Enrichment on poylsaccharides allowed isolation of novel metabolic and taxonomic groups of Haloarchaea.</title>
        <authorList>
            <person name="Sorokin D.Y."/>
            <person name="Elcheninov A.G."/>
            <person name="Khizhniak T.V."/>
            <person name="Kolganova T.V."/>
            <person name="Kublanov I.V."/>
        </authorList>
    </citation>
    <scope>NUCLEOTIDE SEQUENCE [LARGE SCALE GENOMIC DNA]</scope>
    <source>
        <strain evidence="1 2">AArc-curdl1</strain>
    </source>
</reference>
<dbReference type="InterPro" id="IPR008719">
    <property type="entry name" value="N2O_reductase_NosL"/>
</dbReference>
<keyword evidence="2" id="KW-1185">Reference proteome</keyword>
<dbReference type="PANTHER" id="PTHR41247:SF1">
    <property type="entry name" value="HTH-TYPE TRANSCRIPTIONAL REPRESSOR YCNK"/>
    <property type="match status" value="1"/>
</dbReference>
<organism evidence="1 2">
    <name type="scientific">Natronosalvus hydrolyticus</name>
    <dbReference type="NCBI Taxonomy" id="2979988"/>
    <lineage>
        <taxon>Archaea</taxon>
        <taxon>Methanobacteriati</taxon>
        <taxon>Methanobacteriota</taxon>
        <taxon>Stenosarchaea group</taxon>
        <taxon>Halobacteria</taxon>
        <taxon>Halobacteriales</taxon>
        <taxon>Natrialbaceae</taxon>
        <taxon>Natronosalvus</taxon>
    </lineage>
</organism>
<dbReference type="AlphaFoldDB" id="A0AAP2ZAK7"/>
<dbReference type="InterPro" id="IPR006311">
    <property type="entry name" value="TAT_signal"/>
</dbReference>
<evidence type="ECO:0000313" key="2">
    <source>
        <dbReference type="Proteomes" id="UP001321047"/>
    </source>
</evidence>
<dbReference type="PANTHER" id="PTHR41247">
    <property type="entry name" value="HTH-TYPE TRANSCRIPTIONAL REPRESSOR YCNK"/>
    <property type="match status" value="1"/>
</dbReference>
<dbReference type="RefSeq" id="WP_342810045.1">
    <property type="nucleotide sequence ID" value="NZ_JAOPJZ010000021.1"/>
</dbReference>
<dbReference type="Proteomes" id="UP001321047">
    <property type="component" value="Unassembled WGS sequence"/>
</dbReference>
<name>A0AAP2ZAK7_9EURY</name>
<dbReference type="EMBL" id="JAOPJZ010000021">
    <property type="protein sequence ID" value="MCU4753736.1"/>
    <property type="molecule type" value="Genomic_DNA"/>
</dbReference>
<accession>A0AAP2ZAK7</accession>
<dbReference type="Pfam" id="PF05573">
    <property type="entry name" value="NosL"/>
    <property type="match status" value="1"/>
</dbReference>
<gene>
    <name evidence="1" type="ORF">OB919_17395</name>
</gene>
<comment type="caution">
    <text evidence="1">The sequence shown here is derived from an EMBL/GenBank/DDBJ whole genome shotgun (WGS) entry which is preliminary data.</text>
</comment>
<protein>
    <submittedName>
        <fullName evidence="1">Nitrous oxide reductase accessory protein NosL</fullName>
    </submittedName>
</protein>
<dbReference type="PROSITE" id="PS51318">
    <property type="entry name" value="TAT"/>
    <property type="match status" value="1"/>
</dbReference>
<sequence>MDPTAPFGTDRHQPTRRQLLVAAGAGTVGALAGCLGGDDGEVPAASSIEADDSCEQCGMVLTEHPGPVGQAFYDDHPDLEDDRATFCSGTCTYGWTLDEAEDGHDPLVTYLTDYSSADWETLDEGGEGFISAHFNAEDQADVTALSLVAGSDLRGSMGQEIIGFSEQADAQTFQDTYGGELLEHDDVTRELVDSLGGM</sequence>
<evidence type="ECO:0000313" key="1">
    <source>
        <dbReference type="EMBL" id="MCU4753736.1"/>
    </source>
</evidence>
<dbReference type="SUPFAM" id="SSF160387">
    <property type="entry name" value="NosL/MerB-like"/>
    <property type="match status" value="1"/>
</dbReference>
<proteinExistence type="predicted"/>
<dbReference type="Gene3D" id="3.30.70.2050">
    <property type="match status" value="1"/>
</dbReference>